<organism evidence="2 3">
    <name type="scientific">Candidatus Enterovibrio altilux</name>
    <dbReference type="NCBI Taxonomy" id="1927128"/>
    <lineage>
        <taxon>Bacteria</taxon>
        <taxon>Pseudomonadati</taxon>
        <taxon>Pseudomonadota</taxon>
        <taxon>Gammaproteobacteria</taxon>
        <taxon>Vibrionales</taxon>
        <taxon>Vibrionaceae</taxon>
        <taxon>Enterovibrio</taxon>
    </lineage>
</organism>
<dbReference type="KEGG" id="elux:BTN50_0331"/>
<evidence type="ECO:0000256" key="1">
    <source>
        <dbReference type="SAM" id="Phobius"/>
    </source>
</evidence>
<dbReference type="AlphaFoldDB" id="A0A291B7A9"/>
<name>A0A291B7A9_9GAMM</name>
<dbReference type="Proteomes" id="UP000218160">
    <property type="component" value="Chromosome 1"/>
</dbReference>
<proteinExistence type="predicted"/>
<reference evidence="3" key="1">
    <citation type="submission" date="2017-04" db="EMBL/GenBank/DDBJ databases">
        <title>Genome evolution of the luminous symbionts of deep sea anglerfish.</title>
        <authorList>
            <person name="Hendry T.A."/>
        </authorList>
    </citation>
    <scope>NUCLEOTIDE SEQUENCE [LARGE SCALE GENOMIC DNA]</scope>
</reference>
<keyword evidence="1" id="KW-0812">Transmembrane</keyword>
<dbReference type="OrthoDB" id="6382212at2"/>
<sequence>MDEKATQLWNETQQDNYERLRLFNDLAITTVLMVKCVFLMSWRVPKKD</sequence>
<feature type="transmembrane region" description="Helical" evidence="1">
    <location>
        <begin position="26"/>
        <end position="44"/>
    </location>
</feature>
<dbReference type="EMBL" id="CP020660">
    <property type="protein sequence ID" value="ATF08867.1"/>
    <property type="molecule type" value="Genomic_DNA"/>
</dbReference>
<keyword evidence="1" id="KW-0472">Membrane</keyword>
<evidence type="ECO:0000313" key="3">
    <source>
        <dbReference type="Proteomes" id="UP000218160"/>
    </source>
</evidence>
<evidence type="ECO:0000313" key="2">
    <source>
        <dbReference type="EMBL" id="ATF08867.1"/>
    </source>
</evidence>
<protein>
    <submittedName>
        <fullName evidence="2">Mobile element protein</fullName>
    </submittedName>
</protein>
<accession>A0A291B7A9</accession>
<keyword evidence="3" id="KW-1185">Reference proteome</keyword>
<keyword evidence="1" id="KW-1133">Transmembrane helix</keyword>
<gene>
    <name evidence="2" type="ORF">BTN50_0331</name>
</gene>